<dbReference type="Proteomes" id="UP001225356">
    <property type="component" value="Unassembled WGS sequence"/>
</dbReference>
<evidence type="ECO:0000313" key="1">
    <source>
        <dbReference type="EMBL" id="MDP9841444.1"/>
    </source>
</evidence>
<dbReference type="RefSeq" id="WP_307554788.1">
    <property type="nucleotide sequence ID" value="NZ_JAUSQU010000001.1"/>
</dbReference>
<evidence type="ECO:0008006" key="3">
    <source>
        <dbReference type="Google" id="ProtNLM"/>
    </source>
</evidence>
<protein>
    <recommendedName>
        <fullName evidence="3">EspG family protein</fullName>
    </recommendedName>
</protein>
<comment type="caution">
    <text evidence="1">The sequence shown here is derived from an EMBL/GenBank/DDBJ whole genome shotgun (WGS) entry which is preliminary data.</text>
</comment>
<proteinExistence type="predicted"/>
<reference evidence="1 2" key="1">
    <citation type="submission" date="2023-07" db="EMBL/GenBank/DDBJ databases">
        <title>Sequencing the genomes of 1000 actinobacteria strains.</title>
        <authorList>
            <person name="Klenk H.-P."/>
        </authorList>
    </citation>
    <scope>NUCLEOTIDE SEQUENCE [LARGE SCALE GENOMIC DNA]</scope>
    <source>
        <strain evidence="1 2">DSM 46740</strain>
    </source>
</reference>
<evidence type="ECO:0000313" key="2">
    <source>
        <dbReference type="Proteomes" id="UP001225356"/>
    </source>
</evidence>
<name>A0ABT9Q5N7_9ACTN</name>
<accession>A0ABT9Q5N7</accession>
<dbReference type="EMBL" id="JAUSQU010000001">
    <property type="protein sequence ID" value="MDP9841444.1"/>
    <property type="molecule type" value="Genomic_DNA"/>
</dbReference>
<keyword evidence="2" id="KW-1185">Reference proteome</keyword>
<organism evidence="1 2">
    <name type="scientific">Streptosporangium lutulentum</name>
    <dbReference type="NCBI Taxonomy" id="1461250"/>
    <lineage>
        <taxon>Bacteria</taxon>
        <taxon>Bacillati</taxon>
        <taxon>Actinomycetota</taxon>
        <taxon>Actinomycetes</taxon>
        <taxon>Streptosporangiales</taxon>
        <taxon>Streptosporangiaceae</taxon>
        <taxon>Streptosporangium</taxon>
    </lineage>
</organism>
<sequence length="229" mass="24873">MSAEWAELDDRTWQLYSGVHRMLLRLAGRLPDELITRARAMLAEGDLSYLPDAVTIAAVEGGVPLTAEEVEVLREVFTVLGLEGEPTASGEVTLTTTTPATGHTFSPDSVRPPRVPAGIDLTGGVPAELADLDDELFDLTDQLVVDALSEHAGVVAVRRAWRDGSEGARRVYLMEVDPGIPAWGPTLEAQIEASQMGESDPQVEVYWTGDDLPPYHRAAIEAAAFLWRR</sequence>
<gene>
    <name evidence="1" type="ORF">J2853_000655</name>
</gene>